<dbReference type="AlphaFoldDB" id="A0AAE0VMP8"/>
<dbReference type="Gene3D" id="3.40.50.720">
    <property type="entry name" value="NAD(P)-binding Rossmann-like Domain"/>
    <property type="match status" value="1"/>
</dbReference>
<comment type="similarity">
    <text evidence="1 3">Belongs to the short-chain dehydrogenases/reductases (SDR) family.</text>
</comment>
<gene>
    <name evidence="4" type="ORF">CHS0354_023904</name>
</gene>
<sequence>MTGKKIFITGASSGIGLETAVQFAKQNIGNHLVLGARRLSKLEDLANKLQDSHKVECSVFNLDVRDTQNCLQFIEKGAEIAGGIDVLINNAGLSLTLDHVLNQREEDVKTMFETNVFGLLAITKLALPLMLKQNYGHIINIGSVAGYIPYEGGSAYCASKFAVRAITESLRLELLGKNIRVTNISPGMTETEFSLVRFWEIKKKQKKYMTDGYFLPKDGYFLPKDGYFLPKDGYFLSKDGYFLSKDGYFLPKDGYFLPKDGYFLPKDGYFLPKDGYFLSKDGYFLSKDGYFLPKDGYFLPKDGYFLPKDGYFLPKDGYFLPKDGYFLPKDGYFLSKDGRVVLREKWNSLILKDTAKTRLTCHLASLSCSFLQILYPDESDTHSLWHECLLK</sequence>
<dbReference type="PROSITE" id="PS00061">
    <property type="entry name" value="ADH_SHORT"/>
    <property type="match status" value="1"/>
</dbReference>
<dbReference type="PANTHER" id="PTHR42901">
    <property type="entry name" value="ALCOHOL DEHYDROGENASE"/>
    <property type="match status" value="1"/>
</dbReference>
<evidence type="ECO:0000256" key="2">
    <source>
        <dbReference type="ARBA" id="ARBA00023002"/>
    </source>
</evidence>
<comment type="caution">
    <text evidence="4">The sequence shown here is derived from an EMBL/GenBank/DDBJ whole genome shotgun (WGS) entry which is preliminary data.</text>
</comment>
<dbReference type="FunFam" id="3.40.50.720:FF:000047">
    <property type="entry name" value="NADP-dependent L-serine/L-allo-threonine dehydrogenase"/>
    <property type="match status" value="1"/>
</dbReference>
<evidence type="ECO:0000256" key="1">
    <source>
        <dbReference type="ARBA" id="ARBA00006484"/>
    </source>
</evidence>
<dbReference type="PRINTS" id="PR00081">
    <property type="entry name" value="GDHRDH"/>
</dbReference>
<dbReference type="InterPro" id="IPR036291">
    <property type="entry name" value="NAD(P)-bd_dom_sf"/>
</dbReference>
<protein>
    <submittedName>
        <fullName evidence="4">Uncharacterized protein</fullName>
    </submittedName>
</protein>
<dbReference type="GO" id="GO:0016616">
    <property type="term" value="F:oxidoreductase activity, acting on the CH-OH group of donors, NAD or NADP as acceptor"/>
    <property type="evidence" value="ECO:0007669"/>
    <property type="project" value="UniProtKB-ARBA"/>
</dbReference>
<dbReference type="Pfam" id="PF00106">
    <property type="entry name" value="adh_short"/>
    <property type="match status" value="1"/>
</dbReference>
<keyword evidence="2" id="KW-0560">Oxidoreductase</keyword>
<reference evidence="4" key="2">
    <citation type="journal article" date="2021" name="Genome Biol. Evol.">
        <title>Developing a high-quality reference genome for a parasitic bivalve with doubly uniparental inheritance (Bivalvia: Unionida).</title>
        <authorList>
            <person name="Smith C.H."/>
        </authorList>
    </citation>
    <scope>NUCLEOTIDE SEQUENCE</scope>
    <source>
        <strain evidence="4">CHS0354</strain>
        <tissue evidence="4">Mantle</tissue>
    </source>
</reference>
<evidence type="ECO:0000313" key="4">
    <source>
        <dbReference type="EMBL" id="KAK3582360.1"/>
    </source>
</evidence>
<dbReference type="InterPro" id="IPR020904">
    <property type="entry name" value="Sc_DH/Rdtase_CS"/>
</dbReference>
<dbReference type="SUPFAM" id="SSF51735">
    <property type="entry name" value="NAD(P)-binding Rossmann-fold domains"/>
    <property type="match status" value="1"/>
</dbReference>
<evidence type="ECO:0000313" key="5">
    <source>
        <dbReference type="Proteomes" id="UP001195483"/>
    </source>
</evidence>
<dbReference type="EMBL" id="JAEAOA010001427">
    <property type="protein sequence ID" value="KAK3582360.1"/>
    <property type="molecule type" value="Genomic_DNA"/>
</dbReference>
<keyword evidence="5" id="KW-1185">Reference proteome</keyword>
<reference evidence="4" key="3">
    <citation type="submission" date="2023-05" db="EMBL/GenBank/DDBJ databases">
        <authorList>
            <person name="Smith C.H."/>
        </authorList>
    </citation>
    <scope>NUCLEOTIDE SEQUENCE</scope>
    <source>
        <strain evidence="4">CHS0354</strain>
        <tissue evidence="4">Mantle</tissue>
    </source>
</reference>
<dbReference type="InterPro" id="IPR002347">
    <property type="entry name" value="SDR_fam"/>
</dbReference>
<organism evidence="4 5">
    <name type="scientific">Potamilus streckersoni</name>
    <dbReference type="NCBI Taxonomy" id="2493646"/>
    <lineage>
        <taxon>Eukaryota</taxon>
        <taxon>Metazoa</taxon>
        <taxon>Spiralia</taxon>
        <taxon>Lophotrochozoa</taxon>
        <taxon>Mollusca</taxon>
        <taxon>Bivalvia</taxon>
        <taxon>Autobranchia</taxon>
        <taxon>Heteroconchia</taxon>
        <taxon>Palaeoheterodonta</taxon>
        <taxon>Unionida</taxon>
        <taxon>Unionoidea</taxon>
        <taxon>Unionidae</taxon>
        <taxon>Ambleminae</taxon>
        <taxon>Lampsilini</taxon>
        <taxon>Potamilus</taxon>
    </lineage>
</organism>
<dbReference type="PRINTS" id="PR00080">
    <property type="entry name" value="SDRFAMILY"/>
</dbReference>
<evidence type="ECO:0000256" key="3">
    <source>
        <dbReference type="RuleBase" id="RU000363"/>
    </source>
</evidence>
<proteinExistence type="inferred from homology"/>
<reference evidence="4" key="1">
    <citation type="journal article" date="2021" name="Genome Biol. Evol.">
        <title>A High-Quality Reference Genome for a Parasitic Bivalve with Doubly Uniparental Inheritance (Bivalvia: Unionida).</title>
        <authorList>
            <person name="Smith C.H."/>
        </authorList>
    </citation>
    <scope>NUCLEOTIDE SEQUENCE</scope>
    <source>
        <strain evidence="4">CHS0354</strain>
    </source>
</reference>
<dbReference type="PANTHER" id="PTHR42901:SF1">
    <property type="entry name" value="ALCOHOL DEHYDROGENASE"/>
    <property type="match status" value="1"/>
</dbReference>
<dbReference type="Proteomes" id="UP001195483">
    <property type="component" value="Unassembled WGS sequence"/>
</dbReference>
<accession>A0AAE0VMP8</accession>
<name>A0AAE0VMP8_9BIVA</name>